<dbReference type="Pfam" id="PF02698">
    <property type="entry name" value="DUF218"/>
    <property type="match status" value="1"/>
</dbReference>
<evidence type="ECO:0000259" key="2">
    <source>
        <dbReference type="Pfam" id="PF02698"/>
    </source>
</evidence>
<proteinExistence type="predicted"/>
<protein>
    <submittedName>
        <fullName evidence="3">YdcF family protein</fullName>
    </submittedName>
</protein>
<organism evidence="3 4">
    <name type="scientific">Actinomadura graeca</name>
    <dbReference type="NCBI Taxonomy" id="2750812"/>
    <lineage>
        <taxon>Bacteria</taxon>
        <taxon>Bacillati</taxon>
        <taxon>Actinomycetota</taxon>
        <taxon>Actinomycetes</taxon>
        <taxon>Streptosporangiales</taxon>
        <taxon>Thermomonosporaceae</taxon>
        <taxon>Actinomadura</taxon>
    </lineage>
</organism>
<dbReference type="CDD" id="cd06259">
    <property type="entry name" value="YdcF-like"/>
    <property type="match status" value="1"/>
</dbReference>
<evidence type="ECO:0000313" key="3">
    <source>
        <dbReference type="EMBL" id="QXJ26615.1"/>
    </source>
</evidence>
<dbReference type="PANTHER" id="PTHR30336">
    <property type="entry name" value="INNER MEMBRANE PROTEIN, PROBABLE PERMEASE"/>
    <property type="match status" value="1"/>
</dbReference>
<dbReference type="InterPro" id="IPR051599">
    <property type="entry name" value="Cell_Envelope_Assoc"/>
</dbReference>
<keyword evidence="1" id="KW-0812">Transmembrane</keyword>
<dbReference type="PANTHER" id="PTHR30336:SF6">
    <property type="entry name" value="INTEGRAL MEMBRANE PROTEIN"/>
    <property type="match status" value="1"/>
</dbReference>
<feature type="transmembrane region" description="Helical" evidence="1">
    <location>
        <begin position="25"/>
        <end position="49"/>
    </location>
</feature>
<keyword evidence="1" id="KW-0472">Membrane</keyword>
<keyword evidence="1" id="KW-1133">Transmembrane helix</keyword>
<sequence>MRGRSEAAEKSSRRLPVLLVWVRRWAGPLGVLGGLGAYVVLAPMGWAYADTAKYRYSPEKVPATPVALVLGAGIWGDHPSPLLARRLDLAADLYRRGKVRVLLVSGDNRVKGYDEPTAMRAYLVGRGVPEGKVVRDFAGLDTWDSCARAKRIFGVTKLTVVTQDFHLPRAVALCRAVGIEAWGVGDDSMGGSRTNATVRGYVREPLAMMKAVGSLTLRPDPALLGRREPGVDEALASP</sequence>
<evidence type="ECO:0000313" key="4">
    <source>
        <dbReference type="Proteomes" id="UP001049518"/>
    </source>
</evidence>
<reference evidence="3" key="1">
    <citation type="submission" date="2020-07" db="EMBL/GenBank/DDBJ databases">
        <authorList>
            <person name="Tarantini F.S."/>
            <person name="Hong K.W."/>
            <person name="Chan K.G."/>
        </authorList>
    </citation>
    <scope>NUCLEOTIDE SEQUENCE</scope>
    <source>
        <strain evidence="3">32-07</strain>
    </source>
</reference>
<dbReference type="Proteomes" id="UP001049518">
    <property type="component" value="Chromosome"/>
</dbReference>
<keyword evidence="4" id="KW-1185">Reference proteome</keyword>
<dbReference type="EMBL" id="CP059572">
    <property type="protein sequence ID" value="QXJ26615.1"/>
    <property type="molecule type" value="Genomic_DNA"/>
</dbReference>
<dbReference type="InterPro" id="IPR003848">
    <property type="entry name" value="DUF218"/>
</dbReference>
<feature type="domain" description="DUF218" evidence="2">
    <location>
        <begin position="66"/>
        <end position="181"/>
    </location>
</feature>
<name>A0ABX8R6C1_9ACTN</name>
<evidence type="ECO:0000256" key="1">
    <source>
        <dbReference type="SAM" id="Phobius"/>
    </source>
</evidence>
<accession>A0ABX8R6C1</accession>
<gene>
    <name evidence="3" type="ORF">AGRA3207_003778</name>
</gene>